<dbReference type="InterPro" id="IPR036390">
    <property type="entry name" value="WH_DNA-bd_sf"/>
</dbReference>
<dbReference type="OrthoDB" id="5954824at2759"/>
<evidence type="ECO:0000256" key="2">
    <source>
        <dbReference type="ARBA" id="ARBA00023242"/>
    </source>
</evidence>
<dbReference type="PROSITE" id="PS00658">
    <property type="entry name" value="FORK_HEAD_2"/>
    <property type="match status" value="1"/>
</dbReference>
<evidence type="ECO:0000256" key="4">
    <source>
        <dbReference type="SAM" id="MobiDB-lite"/>
    </source>
</evidence>
<gene>
    <name evidence="6" type="ORF">WR25_22582</name>
</gene>
<feature type="region of interest" description="Disordered" evidence="4">
    <location>
        <begin position="138"/>
        <end position="166"/>
    </location>
</feature>
<reference evidence="6 7" key="1">
    <citation type="journal article" date="2017" name="Curr. Biol.">
        <title>Genome architecture and evolution of a unichromosomal asexual nematode.</title>
        <authorList>
            <person name="Fradin H."/>
            <person name="Zegar C."/>
            <person name="Gutwein M."/>
            <person name="Lucas J."/>
            <person name="Kovtun M."/>
            <person name="Corcoran D."/>
            <person name="Baugh L.R."/>
            <person name="Kiontke K."/>
            <person name="Gunsalus K."/>
            <person name="Fitch D.H."/>
            <person name="Piano F."/>
        </authorList>
    </citation>
    <scope>NUCLEOTIDE SEQUENCE [LARGE SCALE GENOMIC DNA]</scope>
    <source>
        <strain evidence="6">PF1309</strain>
    </source>
</reference>
<evidence type="ECO:0000313" key="6">
    <source>
        <dbReference type="EMBL" id="PAV74088.1"/>
    </source>
</evidence>
<evidence type="ECO:0000259" key="5">
    <source>
        <dbReference type="PROSITE" id="PS50039"/>
    </source>
</evidence>
<dbReference type="CDD" id="cd00059">
    <property type="entry name" value="FH_FOX"/>
    <property type="match status" value="1"/>
</dbReference>
<evidence type="ECO:0000256" key="1">
    <source>
        <dbReference type="ARBA" id="ARBA00023125"/>
    </source>
</evidence>
<dbReference type="SMART" id="SM00339">
    <property type="entry name" value="FH"/>
    <property type="match status" value="1"/>
</dbReference>
<dbReference type="SUPFAM" id="SSF46785">
    <property type="entry name" value="Winged helix' DNA-binding domain"/>
    <property type="match status" value="1"/>
</dbReference>
<keyword evidence="2 3" id="KW-0539">Nucleus</keyword>
<comment type="subcellular location">
    <subcellularLocation>
        <location evidence="3">Nucleus</location>
    </subcellularLocation>
</comment>
<proteinExistence type="predicted"/>
<accession>A0A2A2KJN7</accession>
<dbReference type="InterPro" id="IPR050211">
    <property type="entry name" value="FOX_domain-containing"/>
</dbReference>
<dbReference type="PANTHER" id="PTHR11829:SF411">
    <property type="entry name" value="FORKHEAD BOX PROTEIN L2"/>
    <property type="match status" value="1"/>
</dbReference>
<dbReference type="EMBL" id="LIAE01008423">
    <property type="protein sequence ID" value="PAV74088.1"/>
    <property type="molecule type" value="Genomic_DNA"/>
</dbReference>
<comment type="caution">
    <text evidence="6">The sequence shown here is derived from an EMBL/GenBank/DDBJ whole genome shotgun (WGS) entry which is preliminary data.</text>
</comment>
<dbReference type="STRING" id="2018661.A0A2A2KJN7"/>
<dbReference type="GO" id="GO:0030154">
    <property type="term" value="P:cell differentiation"/>
    <property type="evidence" value="ECO:0007669"/>
    <property type="project" value="TreeGrafter"/>
</dbReference>
<dbReference type="GO" id="GO:0000978">
    <property type="term" value="F:RNA polymerase II cis-regulatory region sequence-specific DNA binding"/>
    <property type="evidence" value="ECO:0007669"/>
    <property type="project" value="TreeGrafter"/>
</dbReference>
<dbReference type="GO" id="GO:0000981">
    <property type="term" value="F:DNA-binding transcription factor activity, RNA polymerase II-specific"/>
    <property type="evidence" value="ECO:0007669"/>
    <property type="project" value="TreeGrafter"/>
</dbReference>
<dbReference type="PRINTS" id="PR00053">
    <property type="entry name" value="FORKHEAD"/>
</dbReference>
<dbReference type="Pfam" id="PF00250">
    <property type="entry name" value="Forkhead"/>
    <property type="match status" value="1"/>
</dbReference>
<feature type="compositionally biased region" description="Low complexity" evidence="4">
    <location>
        <begin position="146"/>
        <end position="160"/>
    </location>
</feature>
<dbReference type="Proteomes" id="UP000218231">
    <property type="component" value="Unassembled WGS sequence"/>
</dbReference>
<dbReference type="Gene3D" id="1.10.10.10">
    <property type="entry name" value="Winged helix-like DNA-binding domain superfamily/Winged helix DNA-binding domain"/>
    <property type="match status" value="1"/>
</dbReference>
<dbReference type="InterPro" id="IPR030456">
    <property type="entry name" value="TF_fork_head_CS_2"/>
</dbReference>
<dbReference type="InterPro" id="IPR036388">
    <property type="entry name" value="WH-like_DNA-bd_sf"/>
</dbReference>
<dbReference type="PANTHER" id="PTHR11829">
    <property type="entry name" value="FORKHEAD BOX PROTEIN"/>
    <property type="match status" value="1"/>
</dbReference>
<sequence>MDLLNAALLSTASAATTSAADSLLQSEVVVSPTITSGSEPCSPPKEVYERPSLSYKDLIIEAIESSPEKRLKLNEIYQVIRLLHPYYRHRPDQWGWQNSIRHNLSLHDCFVKLPLKQTSASGVVGHFWTVVPELSDRQTLRKRNRNGGSSKSSNKPNRGSDMSRDVAASVASLRAEDMTTCGSGDTSPSPSHPSISPPSELPKPQASYVPAAGTNPLENLLLSNDGYKPLFNTQLLANYLYQHNLLASLQQIVEMGNNATSPLPLSPSFASLSPLLALSQLTSAGSLPISLPTLTPTISPIKQESFLL</sequence>
<dbReference type="PROSITE" id="PS50039">
    <property type="entry name" value="FORK_HEAD_3"/>
    <property type="match status" value="1"/>
</dbReference>
<keyword evidence="1 3" id="KW-0238">DNA-binding</keyword>
<feature type="DNA-binding region" description="Fork-head" evidence="3">
    <location>
        <begin position="50"/>
        <end position="145"/>
    </location>
</feature>
<name>A0A2A2KJN7_9BILA</name>
<feature type="region of interest" description="Disordered" evidence="4">
    <location>
        <begin position="178"/>
        <end position="210"/>
    </location>
</feature>
<protein>
    <recommendedName>
        <fullName evidence="5">Fork-head domain-containing protein</fullName>
    </recommendedName>
</protein>
<dbReference type="GO" id="GO:0009653">
    <property type="term" value="P:anatomical structure morphogenesis"/>
    <property type="evidence" value="ECO:0007669"/>
    <property type="project" value="TreeGrafter"/>
</dbReference>
<dbReference type="AlphaFoldDB" id="A0A2A2KJN7"/>
<dbReference type="GO" id="GO:0005634">
    <property type="term" value="C:nucleus"/>
    <property type="evidence" value="ECO:0007669"/>
    <property type="project" value="UniProtKB-SubCell"/>
</dbReference>
<organism evidence="6 7">
    <name type="scientific">Diploscapter pachys</name>
    <dbReference type="NCBI Taxonomy" id="2018661"/>
    <lineage>
        <taxon>Eukaryota</taxon>
        <taxon>Metazoa</taxon>
        <taxon>Ecdysozoa</taxon>
        <taxon>Nematoda</taxon>
        <taxon>Chromadorea</taxon>
        <taxon>Rhabditida</taxon>
        <taxon>Rhabditina</taxon>
        <taxon>Rhabditomorpha</taxon>
        <taxon>Rhabditoidea</taxon>
        <taxon>Rhabditidae</taxon>
        <taxon>Diploscapter</taxon>
    </lineage>
</organism>
<dbReference type="InterPro" id="IPR001766">
    <property type="entry name" value="Fork_head_dom"/>
</dbReference>
<feature type="domain" description="Fork-head" evidence="5">
    <location>
        <begin position="50"/>
        <end position="145"/>
    </location>
</feature>
<evidence type="ECO:0000313" key="7">
    <source>
        <dbReference type="Proteomes" id="UP000218231"/>
    </source>
</evidence>
<evidence type="ECO:0000256" key="3">
    <source>
        <dbReference type="PROSITE-ProRule" id="PRU00089"/>
    </source>
</evidence>
<keyword evidence="7" id="KW-1185">Reference proteome</keyword>